<dbReference type="InterPro" id="IPR041098">
    <property type="entry name" value="Rv2175c_C"/>
</dbReference>
<evidence type="ECO:0000313" key="3">
    <source>
        <dbReference type="EMBL" id="MEE2040474.1"/>
    </source>
</evidence>
<evidence type="ECO:0000259" key="1">
    <source>
        <dbReference type="Pfam" id="PF18367"/>
    </source>
</evidence>
<dbReference type="Pfam" id="PF18367">
    <property type="entry name" value="Rv2175c_C"/>
    <property type="match status" value="1"/>
</dbReference>
<dbReference type="Proteomes" id="UP001356095">
    <property type="component" value="Unassembled WGS sequence"/>
</dbReference>
<feature type="domain" description="Rv2175c C-terminal" evidence="1">
    <location>
        <begin position="69"/>
        <end position="124"/>
    </location>
</feature>
<organism evidence="3 4">
    <name type="scientific">Nocardiopsis codii</name>
    <dbReference type="NCBI Taxonomy" id="3065942"/>
    <lineage>
        <taxon>Bacteria</taxon>
        <taxon>Bacillati</taxon>
        <taxon>Actinomycetota</taxon>
        <taxon>Actinomycetes</taxon>
        <taxon>Streptosporangiales</taxon>
        <taxon>Nocardiopsidaceae</taxon>
        <taxon>Nocardiopsis</taxon>
    </lineage>
</organism>
<keyword evidence="3" id="KW-0238">DNA-binding</keyword>
<accession>A0ABU7KE15</accession>
<dbReference type="EMBL" id="JAUZMY010000029">
    <property type="protein sequence ID" value="MEE2040474.1"/>
    <property type="molecule type" value="Genomic_DNA"/>
</dbReference>
<reference evidence="3 4" key="1">
    <citation type="submission" date="2023-08" db="EMBL/GenBank/DDBJ databases">
        <authorList>
            <person name="Girao M."/>
            <person name="Carvalho M.F."/>
        </authorList>
    </citation>
    <scope>NUCLEOTIDE SEQUENCE [LARGE SCALE GENOMIC DNA]</scope>
    <source>
        <strain evidence="3 4">CT-R113</strain>
    </source>
</reference>
<sequence>MWQIGGVTQSDIDIDTLVGEWLTLKEAAAPLGVSPNRIKTLIRENRMMGVVRGGQLSVPAAFIDGDDLVKGLPGTLVLLTDAGFSTEEALRWLFSHDDTLPGTPIQAMRENRGTEVRRRAQGLAF</sequence>
<dbReference type="GO" id="GO:0003677">
    <property type="term" value="F:DNA binding"/>
    <property type="evidence" value="ECO:0007669"/>
    <property type="project" value="UniProtKB-KW"/>
</dbReference>
<evidence type="ECO:0000313" key="4">
    <source>
        <dbReference type="Proteomes" id="UP001356095"/>
    </source>
</evidence>
<name>A0ABU7KE15_9ACTN</name>
<feature type="domain" description="DNA-binding protein Rv2175c wHTH" evidence="2">
    <location>
        <begin position="20"/>
        <end position="63"/>
    </location>
</feature>
<comment type="caution">
    <text evidence="3">The sequence shown here is derived from an EMBL/GenBank/DDBJ whole genome shotgun (WGS) entry which is preliminary data.</text>
</comment>
<evidence type="ECO:0000259" key="2">
    <source>
        <dbReference type="Pfam" id="PF21531"/>
    </source>
</evidence>
<dbReference type="InterPro" id="IPR048576">
    <property type="entry name" value="Rv2175c_wHTH"/>
</dbReference>
<gene>
    <name evidence="3" type="ORF">Q8791_24950</name>
</gene>
<dbReference type="Pfam" id="PF21531">
    <property type="entry name" value="Rv2175c_wHTH"/>
    <property type="match status" value="1"/>
</dbReference>
<protein>
    <submittedName>
        <fullName evidence="3">Rv2175c family DNA-binding protein</fullName>
    </submittedName>
</protein>
<keyword evidence="4" id="KW-1185">Reference proteome</keyword>
<proteinExistence type="predicted"/>
<dbReference type="RefSeq" id="WP_330094233.1">
    <property type="nucleotide sequence ID" value="NZ_JAUZMY010000029.1"/>
</dbReference>